<feature type="transmembrane region" description="Helical" evidence="2">
    <location>
        <begin position="1383"/>
        <end position="1416"/>
    </location>
</feature>
<dbReference type="InterPro" id="IPR051223">
    <property type="entry name" value="Polycystin"/>
</dbReference>
<keyword evidence="2" id="KW-0812">Transmembrane</keyword>
<evidence type="ECO:0000256" key="1">
    <source>
        <dbReference type="PROSITE-ProRule" id="PRU00152"/>
    </source>
</evidence>
<feature type="transmembrane region" description="Helical" evidence="2">
    <location>
        <begin position="1295"/>
        <end position="1313"/>
    </location>
</feature>
<feature type="transmembrane region" description="Helical" evidence="2">
    <location>
        <begin position="2154"/>
        <end position="2176"/>
    </location>
</feature>
<feature type="transmembrane region" description="Helical" evidence="2">
    <location>
        <begin position="2212"/>
        <end position="2235"/>
    </location>
</feature>
<dbReference type="PANTHER" id="PTHR10877:SF183">
    <property type="entry name" value="AT14535P-RELATED"/>
    <property type="match status" value="1"/>
</dbReference>
<organism evidence="4 6">
    <name type="scientific">Didymodactylos carnosus</name>
    <dbReference type="NCBI Taxonomy" id="1234261"/>
    <lineage>
        <taxon>Eukaryota</taxon>
        <taxon>Metazoa</taxon>
        <taxon>Spiralia</taxon>
        <taxon>Gnathifera</taxon>
        <taxon>Rotifera</taxon>
        <taxon>Eurotatoria</taxon>
        <taxon>Bdelloidea</taxon>
        <taxon>Philodinida</taxon>
        <taxon>Philodinidae</taxon>
        <taxon>Didymodactylos</taxon>
    </lineage>
</organism>
<keyword evidence="2" id="KW-1133">Transmembrane helix</keyword>
<dbReference type="OrthoDB" id="2121937at2759"/>
<feature type="transmembrane region" description="Helical" evidence="2">
    <location>
        <begin position="2061"/>
        <end position="2082"/>
    </location>
</feature>
<dbReference type="EMBL" id="CAJOBC010002951">
    <property type="protein sequence ID" value="CAF3759841.1"/>
    <property type="molecule type" value="Genomic_DNA"/>
</dbReference>
<feature type="domain" description="PLAT" evidence="3">
    <location>
        <begin position="1168"/>
        <end position="1285"/>
    </location>
</feature>
<dbReference type="SUPFAM" id="SSF49723">
    <property type="entry name" value="Lipase/lipooxygenase domain (PLAT/LH2 domain)"/>
    <property type="match status" value="1"/>
</dbReference>
<comment type="caution">
    <text evidence="4">The sequence shown here is derived from an EMBL/GenBank/DDBJ whole genome shotgun (WGS) entry which is preliminary data.</text>
</comment>
<dbReference type="SMART" id="SM00308">
    <property type="entry name" value="LH2"/>
    <property type="match status" value="1"/>
</dbReference>
<dbReference type="PROSITE" id="PS50095">
    <property type="entry name" value="PLAT"/>
    <property type="match status" value="1"/>
</dbReference>
<feature type="transmembrane region" description="Helical" evidence="2">
    <location>
        <begin position="1135"/>
        <end position="1157"/>
    </location>
</feature>
<evidence type="ECO:0000259" key="3">
    <source>
        <dbReference type="PROSITE" id="PS50095"/>
    </source>
</evidence>
<dbReference type="Proteomes" id="UP000681722">
    <property type="component" value="Unassembled WGS sequence"/>
</dbReference>
<dbReference type="Gene3D" id="2.60.60.20">
    <property type="entry name" value="PLAT/LH2 domain"/>
    <property type="match status" value="1"/>
</dbReference>
<dbReference type="Proteomes" id="UP000663829">
    <property type="component" value="Unassembled WGS sequence"/>
</dbReference>
<evidence type="ECO:0000313" key="5">
    <source>
        <dbReference type="EMBL" id="CAF3759841.1"/>
    </source>
</evidence>
<dbReference type="InterPro" id="IPR001024">
    <property type="entry name" value="PLAT/LH2_dom"/>
</dbReference>
<gene>
    <name evidence="4" type="ORF">GPM918_LOCUS13087</name>
    <name evidence="5" type="ORF">SRO942_LOCUS13087</name>
</gene>
<name>A0A814FYT1_9BILA</name>
<feature type="transmembrane region" description="Helical" evidence="2">
    <location>
        <begin position="2114"/>
        <end position="2134"/>
    </location>
</feature>
<dbReference type="GO" id="GO:0005262">
    <property type="term" value="F:calcium channel activity"/>
    <property type="evidence" value="ECO:0007669"/>
    <property type="project" value="TreeGrafter"/>
</dbReference>
<reference evidence="4" key="1">
    <citation type="submission" date="2021-02" db="EMBL/GenBank/DDBJ databases">
        <authorList>
            <person name="Nowell W R."/>
        </authorList>
    </citation>
    <scope>NUCLEOTIDE SEQUENCE</scope>
</reference>
<feature type="transmembrane region" description="Helical" evidence="2">
    <location>
        <begin position="1333"/>
        <end position="1352"/>
    </location>
</feature>
<protein>
    <recommendedName>
        <fullName evidence="3">PLAT domain-containing protein</fullName>
    </recommendedName>
</protein>
<accession>A0A814FYT1</accession>
<proteinExistence type="predicted"/>
<dbReference type="GO" id="GO:0050982">
    <property type="term" value="P:detection of mechanical stimulus"/>
    <property type="evidence" value="ECO:0007669"/>
    <property type="project" value="TreeGrafter"/>
</dbReference>
<dbReference type="GO" id="GO:0016020">
    <property type="term" value="C:membrane"/>
    <property type="evidence" value="ECO:0007669"/>
    <property type="project" value="TreeGrafter"/>
</dbReference>
<dbReference type="Pfam" id="PF01477">
    <property type="entry name" value="PLAT"/>
    <property type="match status" value="1"/>
</dbReference>
<evidence type="ECO:0000313" key="6">
    <source>
        <dbReference type="Proteomes" id="UP000663829"/>
    </source>
</evidence>
<dbReference type="PANTHER" id="PTHR10877">
    <property type="entry name" value="POLYCYSTIN FAMILY MEMBER"/>
    <property type="match status" value="1"/>
</dbReference>
<comment type="caution">
    <text evidence="1">Lacks conserved residue(s) required for the propagation of feature annotation.</text>
</comment>
<keyword evidence="2" id="KW-0472">Membrane</keyword>
<feature type="transmembrane region" description="Helical" evidence="2">
    <location>
        <begin position="1611"/>
        <end position="1632"/>
    </location>
</feature>
<evidence type="ECO:0000256" key="2">
    <source>
        <dbReference type="SAM" id="Phobius"/>
    </source>
</evidence>
<dbReference type="EMBL" id="CAJNOQ010002951">
    <property type="protein sequence ID" value="CAF0987683.1"/>
    <property type="molecule type" value="Genomic_DNA"/>
</dbReference>
<feature type="non-terminal residue" evidence="4">
    <location>
        <position position="1"/>
    </location>
</feature>
<evidence type="ECO:0000313" key="4">
    <source>
        <dbReference type="EMBL" id="CAF0987683.1"/>
    </source>
</evidence>
<sequence>VLSVVSVESYNDECYRGASNSRCKDRTYTVTDIQTHFQNNADLYFLFGINVYRPYMNALQEKGEASVLVFGLCKPNSSDCVPYRGNLSERYQLEFTVADFLYKPFMSTGWYEPEIWHQLIWINNSNTGTWTKWIEIPQSFFEGSGVQHIQGSVKYNGYIQQEFKLDFYVRMYDCLIPPLLTFDGIINQRDSGLQKIHLKALHFKYDPTGCRINEFKCKLNTYRLFENNATIDLETEKSLSTIFSKFYHDPTANTDKIYESQITEQEFIGPFIQIRENVSCLNEKEITSKKFTVCSQNCIRGQRKLAMSMPISIFWLRIDPVTNTPIFTQYNDSAQDPRVTLIPVNLVPWQYIVYVPAPPEPLPRAVALKPMIDDYYQIIKHQLTIVGINGHFFDITHMISGTIVEVNLFYSDYYPFRRKYKIITDRESMCTLICRKYCFELSPTLFLIYGNYSTHKQTLFCPHCFFSIMETTTNSIPVAPFFFGNMSVLTHFIQWNLSSFMNKVVRANIPCINATYNSSLNIELHIIEHKSPDILDCSLATSTVRSYHDLLGVSCLSSYVNADVIIWALTKLGSQLDKLSTQSVILPQGDELNGNTIILEVNLPQMDATYTLYALTTNPDNRMIEKINSAVMWNYFFDAYQLIESWLKMYKSEFYRFYEDDDRIKFSSLTPTTFLLSFIDYCRLILRYLKDQRLYQRTQDFAETTYSFITQNIKQLELMYQDEIVFQRYILLLIDLTKQPELIVYDGYHFLRHITKFLTYRLPQKSIHFLEQLLLLIENLHTFIAYSMPVPNTTDANSLVELGLILNNLTTVIHDEFVAQNYAKSHRGAFFELLLDVQAPFITQRWALFLNRQKTSIYSAKQGLSDDKIYRRDKRQTTVTSLDLIYHPQEYVPYYSNSFKNVNHVVGQLISIIKPNSTLSIPILIQYSLTQPYLYKPTVSTIKYLYKMTLSKMNKNFYRHNFAFQMNTTALTKNLTLLFYDLPNSIYHIELGLVYNSSCSNAKIIDRLQLLTYTFDGDLTERNFFVQSLPVESNSLVCAQVRVISQKLRGKNRLATFMVLETACYSFQTKISEEYFNSFEQTCQLHNEDFMLTIFTNESFNGPRLECYCSKLSNYFILNNLMQLNVQFEVLEQIWIRYFIYILIILLIYLLLAIYAIHADVLEEYPIYFYQLSIFTGLQQSASSDAKIFVRLIGQNRIDIAHCLNLDDQYTFQRGAVDQFLITSFIDLGPLRAINFWENEMGKHSDWYIRHCIVYDYQRQHSSYFCCYAWLSSYKGDSVINDVFYQAQEVDMHSFGHLFVSTFSWLFYHYHLFNSIFFKQKPSTFPRMGRLHLYFFLLLLQLFLTMITITVCKKKQDLNPNSKTIFPFLFIVNQSFIAESKRFYYMLTINFIPCLSLALLLSLCIVIITPFFIWFYEFITFKWILYEQMDGAHDDLKSFDNLHSTFFALASIQADIVDYQSDTEQFSFVHKFDLKHRLSISSTDINQQIRATGKTTEMKTKLMDDKNTHVFTTTARNLNQFNVIGRKYQREKCEINANSVSSPLPNISTQESWHSNISTTMPENESILEYDWSNLKSAIVHPNAHLTLTKLLVKFKLPEKPSRNIYLFSRLVYFGSMGLLTSFSFYFMFATLETFTQTDNYFVTANGWLFHITDEFYFLAHVVEIPTTSLIDIAQQKSNVSSGLSRDIILTRKQLQTRIRERILESSIIRAMIDVLGYIVFFVIIILVFMETKQNEVKTYLLLNAFRSQHIQTRLALKQYTFQLLLREGVFQGTEEIHEEHLGLDWVRYFLENRLFVKLDDYTCSKEECNYVPIPDSPLYLSKSVRILQIRVNRQECRKKIIKLFREGIKFCFVDAHDLMSKSSLVISDSMNCTAWTILTVCAGVCPNEISLWQPVPYKHITKLYSTYESPYYYIFYLLPKETVLTCSRKRRYYELWDDKWLDNRSIVFTVEGNLYSPQANSLITFVLTLVKDLYGTVTKEILIEVSDYSLSADDVSLETINTTILPTNSVINNNLIRQPVLTNYLFAALLVVIFAIKLFALGKYTRNFGFTGFISFIRTLANLIDILLLLLCCYYFLFFYLDNEVLQVNSILKNLDVQRLYVSFRTIIINNEIVNVLIGSICMVAILKLLNLLKFNPKTFLLAETIKISLNGFCYILSFCFLNYFLFAIIARLLFPTDIHFKTVFVAFRVVLVTSIKDSSTQSIDTTVVRAIWQFLLWLIAAKLIENFLVSFVIQEFILVRKNHLTTDEERVLDVDESLNGGIHPDSSLLARLKHD</sequence>
<feature type="transmembrane region" description="Helical" evidence="2">
    <location>
        <begin position="2022"/>
        <end position="2041"/>
    </location>
</feature>
<dbReference type="InterPro" id="IPR036392">
    <property type="entry name" value="PLAT/LH2_dom_sf"/>
</dbReference>
<keyword evidence="6" id="KW-1185">Reference proteome</keyword>
<feature type="transmembrane region" description="Helical" evidence="2">
    <location>
        <begin position="1708"/>
        <end position="1730"/>
    </location>
</feature>